<evidence type="ECO:0000313" key="3">
    <source>
        <dbReference type="Proteomes" id="UP000604765"/>
    </source>
</evidence>
<reference evidence="2 3" key="1">
    <citation type="journal article" date="2021" name="Int. J. Syst. Evol. Microbiol.">
        <title>Lentilactobacillus fungorum sp. nov., isolated from spent mushroom substrates.</title>
        <authorList>
            <person name="Tohno M."/>
            <person name="Tanizawa Y."/>
            <person name="Kojima Y."/>
            <person name="Sakamoto M."/>
            <person name="Ohkuma M."/>
            <person name="Kobayashi H."/>
        </authorList>
    </citation>
    <scope>NUCLEOTIDE SEQUENCE [LARGE SCALE GENOMIC DNA]</scope>
    <source>
        <strain evidence="2 3">YK48G</strain>
    </source>
</reference>
<proteinExistence type="predicted"/>
<organism evidence="2 3">
    <name type="scientific">Lentilactobacillus fungorum</name>
    <dbReference type="NCBI Taxonomy" id="2201250"/>
    <lineage>
        <taxon>Bacteria</taxon>
        <taxon>Bacillati</taxon>
        <taxon>Bacillota</taxon>
        <taxon>Bacilli</taxon>
        <taxon>Lactobacillales</taxon>
        <taxon>Lactobacillaceae</taxon>
        <taxon>Lentilactobacillus</taxon>
    </lineage>
</organism>
<dbReference type="EMBL" id="BNJR01000007">
    <property type="protein sequence ID" value="GHP13392.1"/>
    <property type="molecule type" value="Genomic_DNA"/>
</dbReference>
<protein>
    <submittedName>
        <fullName evidence="2">ABC transporter permease</fullName>
    </submittedName>
</protein>
<feature type="transmembrane region" description="Helical" evidence="1">
    <location>
        <begin position="177"/>
        <end position="198"/>
    </location>
</feature>
<comment type="caution">
    <text evidence="2">The sequence shown here is derived from an EMBL/GenBank/DDBJ whole genome shotgun (WGS) entry which is preliminary data.</text>
</comment>
<dbReference type="RefSeq" id="WP_203629421.1">
    <property type="nucleotide sequence ID" value="NZ_BNJR01000007.1"/>
</dbReference>
<accession>A0ABQ3VYL9</accession>
<keyword evidence="1" id="KW-1133">Transmembrane helix</keyword>
<feature type="transmembrane region" description="Helical" evidence="1">
    <location>
        <begin position="20"/>
        <end position="39"/>
    </location>
</feature>
<dbReference type="Proteomes" id="UP000604765">
    <property type="component" value="Unassembled WGS sequence"/>
</dbReference>
<sequence length="258" mass="29982">MTTLFKQELYKLIKRRSTWVCIVGIMLIATLLAITSKLYPQHFIPRELFVSNYAADTFVALLLIGSAASIISSEYQYNTMKNIVCQIHSRPKILLAKWLLLFTYSMFLYLWFSGFAYFNKVIFFRNDYSLTSLLRNQKTSLWEYWIETIFSNFLTTWLVLSVVLLISALFKKSNLAITVGVVGYFAITIIGKVTAQLIQRWHFLKWNPINLLNYSAQIAQPAMQKITGLNLDQLFVGNLIYIILFMIVGMWLFSNKEI</sequence>
<dbReference type="PANTHER" id="PTHR37305">
    <property type="entry name" value="INTEGRAL MEMBRANE PROTEIN-RELATED"/>
    <property type="match status" value="1"/>
</dbReference>
<feature type="transmembrane region" description="Helical" evidence="1">
    <location>
        <begin position="98"/>
        <end position="118"/>
    </location>
</feature>
<feature type="transmembrane region" description="Helical" evidence="1">
    <location>
        <begin position="149"/>
        <end position="170"/>
    </location>
</feature>
<feature type="transmembrane region" description="Helical" evidence="1">
    <location>
        <begin position="234"/>
        <end position="253"/>
    </location>
</feature>
<dbReference type="Pfam" id="PF12730">
    <property type="entry name" value="ABC2_membrane_4"/>
    <property type="match status" value="1"/>
</dbReference>
<keyword evidence="1" id="KW-0812">Transmembrane</keyword>
<evidence type="ECO:0000313" key="2">
    <source>
        <dbReference type="EMBL" id="GHP13392.1"/>
    </source>
</evidence>
<feature type="transmembrane region" description="Helical" evidence="1">
    <location>
        <begin position="59"/>
        <end position="77"/>
    </location>
</feature>
<keyword evidence="3" id="KW-1185">Reference proteome</keyword>
<gene>
    <name evidence="2" type="ORF">YK48G_08170</name>
</gene>
<name>A0ABQ3VYL9_9LACO</name>
<dbReference type="PANTHER" id="PTHR37305:SF1">
    <property type="entry name" value="MEMBRANE PROTEIN"/>
    <property type="match status" value="1"/>
</dbReference>
<evidence type="ECO:0000256" key="1">
    <source>
        <dbReference type="SAM" id="Phobius"/>
    </source>
</evidence>
<keyword evidence="1" id="KW-0472">Membrane</keyword>